<sequence length="500" mass="54606">MSLATVLSRAQNGMHSQPITIETHLANGLPAFTVVGLPEAAVRESKDRVRGAIQNSGFTFPNKRITVNLAPADVPKEGSRFDLAIAVGILVASGQMDAAILETHEFIGELALSGEIREVRGVLPTALACSVAKRALILPEANEQEAALISSLTGYKAKHILDIFAHSQGEQLPNIRAQAMTDPDQVPLDFADIKGQEHAKRVLLIAAAGGHNVLLMGPPGTGKSMLASRLPSILPEMTEQEALETASLYSISHHGFSPVQWGRRPFRQPHHSASSPALVGGGSNPKPGEISLAHNGVLFLDELPEFHRQVLEVLREPLETHRISISRATRQIDYPANFQLIAAMNPCPCGYLGDSQRACRDTPDQVARYRNKISGPFIDRIDIVTEVPRIDHQRLSEETPKEFGSHYMREAVAQARAIQNERQGCPNASLSAAHINQFCALDNDCQAMLNHAAKSLHLSMRSYHRIQKLARTIADLVAEPTITTAHLAEAIQLRRIDWQT</sequence>
<accession>A0A6N7EXG4</accession>
<dbReference type="InterPro" id="IPR045006">
    <property type="entry name" value="CHLI-like"/>
</dbReference>
<comment type="caution">
    <text evidence="6">The sequence shown here is derived from an EMBL/GenBank/DDBJ whole genome shotgun (WGS) entry which is preliminary data.</text>
</comment>
<proteinExistence type="inferred from homology"/>
<dbReference type="InterPro" id="IPR027417">
    <property type="entry name" value="P-loop_NTPase"/>
</dbReference>
<dbReference type="NCBIfam" id="TIGR00368">
    <property type="entry name" value="YifB family Mg chelatase-like AAA ATPase"/>
    <property type="match status" value="1"/>
</dbReference>
<dbReference type="InterPro" id="IPR020568">
    <property type="entry name" value="Ribosomal_Su5_D2-typ_SF"/>
</dbReference>
<dbReference type="Gene3D" id="3.30.230.10">
    <property type="match status" value="1"/>
</dbReference>
<evidence type="ECO:0000313" key="7">
    <source>
        <dbReference type="Proteomes" id="UP000471298"/>
    </source>
</evidence>
<name>A0A6N7EXG4_9GAMM</name>
<keyword evidence="7" id="KW-1185">Reference proteome</keyword>
<dbReference type="InterPro" id="IPR014721">
    <property type="entry name" value="Ribsml_uS5_D2-typ_fold_subgr"/>
</dbReference>
<evidence type="ECO:0000256" key="4">
    <source>
        <dbReference type="SAM" id="MobiDB-lite"/>
    </source>
</evidence>
<dbReference type="RefSeq" id="WP_152810627.1">
    <property type="nucleotide sequence ID" value="NZ_WHNW01000009.1"/>
</dbReference>
<dbReference type="GO" id="GO:0003677">
    <property type="term" value="F:DNA binding"/>
    <property type="evidence" value="ECO:0007669"/>
    <property type="project" value="InterPro"/>
</dbReference>
<evidence type="ECO:0000256" key="1">
    <source>
        <dbReference type="ARBA" id="ARBA00006354"/>
    </source>
</evidence>
<gene>
    <name evidence="6" type="ORF">GCU85_07835</name>
</gene>
<dbReference type="FunCoup" id="A0A6N7EXG4">
    <property type="interactions" value="274"/>
</dbReference>
<dbReference type="PANTHER" id="PTHR32039">
    <property type="entry name" value="MAGNESIUM-CHELATASE SUBUNIT CHLI"/>
    <property type="match status" value="1"/>
</dbReference>
<evidence type="ECO:0000313" key="6">
    <source>
        <dbReference type="EMBL" id="MPV86633.1"/>
    </source>
</evidence>
<dbReference type="Proteomes" id="UP000471298">
    <property type="component" value="Unassembled WGS sequence"/>
</dbReference>
<dbReference type="InterPro" id="IPR000523">
    <property type="entry name" value="Mg_chelatse_chII-like_cat_dom"/>
</dbReference>
<dbReference type="EMBL" id="WHNW01000009">
    <property type="protein sequence ID" value="MPV86633.1"/>
    <property type="molecule type" value="Genomic_DNA"/>
</dbReference>
<dbReference type="SMART" id="SM00382">
    <property type="entry name" value="AAA"/>
    <property type="match status" value="1"/>
</dbReference>
<dbReference type="InterPro" id="IPR003593">
    <property type="entry name" value="AAA+_ATPase"/>
</dbReference>
<comment type="similarity">
    <text evidence="1">Belongs to the Mg-chelatase subunits D/I family. ComM subfamily.</text>
</comment>
<feature type="region of interest" description="Disordered" evidence="4">
    <location>
        <begin position="265"/>
        <end position="286"/>
    </location>
</feature>
<feature type="domain" description="AAA+ ATPase" evidence="5">
    <location>
        <begin position="209"/>
        <end position="391"/>
    </location>
</feature>
<dbReference type="AlphaFoldDB" id="A0A6N7EXG4"/>
<dbReference type="InterPro" id="IPR001208">
    <property type="entry name" value="MCM_dom"/>
</dbReference>
<dbReference type="PANTHER" id="PTHR32039:SF7">
    <property type="entry name" value="COMPETENCE PROTEIN COMM"/>
    <property type="match status" value="1"/>
</dbReference>
<dbReference type="Pfam" id="PF01078">
    <property type="entry name" value="Mg_chelatase"/>
    <property type="match status" value="1"/>
</dbReference>
<dbReference type="PRINTS" id="PR01657">
    <property type="entry name" value="MCMFAMILY"/>
</dbReference>
<dbReference type="SUPFAM" id="SSF54211">
    <property type="entry name" value="Ribosomal protein S5 domain 2-like"/>
    <property type="match status" value="1"/>
</dbReference>
<reference evidence="6 7" key="1">
    <citation type="submission" date="2019-10" db="EMBL/GenBank/DDBJ databases">
        <title>Cardiobacteriales fam. a chemoheterotrophic member of the order Cardiobacteriales, and proposal of Cardiobacteriales fam. nov.</title>
        <authorList>
            <person name="Wang C."/>
        </authorList>
    </citation>
    <scope>NUCLEOTIDE SEQUENCE [LARGE SCALE GENOMIC DNA]</scope>
    <source>
        <strain evidence="6 7">ML27</strain>
    </source>
</reference>
<keyword evidence="3" id="KW-0067">ATP-binding</keyword>
<dbReference type="Gene3D" id="3.40.50.300">
    <property type="entry name" value="P-loop containing nucleotide triphosphate hydrolases"/>
    <property type="match status" value="1"/>
</dbReference>
<dbReference type="GO" id="GO:0005524">
    <property type="term" value="F:ATP binding"/>
    <property type="evidence" value="ECO:0007669"/>
    <property type="project" value="UniProtKB-KW"/>
</dbReference>
<evidence type="ECO:0000259" key="5">
    <source>
        <dbReference type="SMART" id="SM00382"/>
    </source>
</evidence>
<protein>
    <submittedName>
        <fullName evidence="6">YifB family Mg chelatase-like AAA ATPase</fullName>
    </submittedName>
</protein>
<dbReference type="InParanoid" id="A0A6N7EXG4"/>
<evidence type="ECO:0000256" key="3">
    <source>
        <dbReference type="ARBA" id="ARBA00022840"/>
    </source>
</evidence>
<dbReference type="Pfam" id="PF13541">
    <property type="entry name" value="ChlI"/>
    <property type="match status" value="1"/>
</dbReference>
<dbReference type="InterPro" id="IPR025158">
    <property type="entry name" value="Mg_chelat-rel_C"/>
</dbReference>
<dbReference type="SUPFAM" id="SSF52540">
    <property type="entry name" value="P-loop containing nucleoside triphosphate hydrolases"/>
    <property type="match status" value="1"/>
</dbReference>
<dbReference type="CDD" id="cd00009">
    <property type="entry name" value="AAA"/>
    <property type="match status" value="1"/>
</dbReference>
<organism evidence="6 7">
    <name type="scientific">Ostreibacterium oceani</name>
    <dbReference type="NCBI Taxonomy" id="2654998"/>
    <lineage>
        <taxon>Bacteria</taxon>
        <taxon>Pseudomonadati</taxon>
        <taxon>Pseudomonadota</taxon>
        <taxon>Gammaproteobacteria</taxon>
        <taxon>Cardiobacteriales</taxon>
        <taxon>Ostreibacteriaceae</taxon>
        <taxon>Ostreibacterium</taxon>
    </lineage>
</organism>
<dbReference type="InterPro" id="IPR004482">
    <property type="entry name" value="Mg_chelat-rel"/>
</dbReference>
<dbReference type="Pfam" id="PF13335">
    <property type="entry name" value="Mg_chelatase_C"/>
    <property type="match status" value="1"/>
</dbReference>
<keyword evidence="2" id="KW-0547">Nucleotide-binding</keyword>
<evidence type="ECO:0000256" key="2">
    <source>
        <dbReference type="ARBA" id="ARBA00022741"/>
    </source>
</evidence>